<protein>
    <submittedName>
        <fullName evidence="2">Uncharacterized protein</fullName>
    </submittedName>
</protein>
<keyword evidence="3" id="KW-1185">Reference proteome</keyword>
<name>A0A822XJI4_NELNU</name>
<dbReference type="PANTHER" id="PTHR34775">
    <property type="entry name" value="TRANSMEMBRANE PROTEIN"/>
    <property type="match status" value="1"/>
</dbReference>
<dbReference type="AlphaFoldDB" id="A0A822XJI4"/>
<feature type="compositionally biased region" description="Basic and acidic residues" evidence="1">
    <location>
        <begin position="8"/>
        <end position="18"/>
    </location>
</feature>
<organism evidence="2 3">
    <name type="scientific">Nelumbo nucifera</name>
    <name type="common">Sacred lotus</name>
    <dbReference type="NCBI Taxonomy" id="4432"/>
    <lineage>
        <taxon>Eukaryota</taxon>
        <taxon>Viridiplantae</taxon>
        <taxon>Streptophyta</taxon>
        <taxon>Embryophyta</taxon>
        <taxon>Tracheophyta</taxon>
        <taxon>Spermatophyta</taxon>
        <taxon>Magnoliopsida</taxon>
        <taxon>Proteales</taxon>
        <taxon>Nelumbonaceae</taxon>
        <taxon>Nelumbo</taxon>
    </lineage>
</organism>
<gene>
    <name evidence="2" type="ORF">HUJ06_020609</name>
</gene>
<dbReference type="EMBL" id="DUZY01000001">
    <property type="protein sequence ID" value="DAD19146.1"/>
    <property type="molecule type" value="Genomic_DNA"/>
</dbReference>
<comment type="caution">
    <text evidence="2">The sequence shown here is derived from an EMBL/GenBank/DDBJ whole genome shotgun (WGS) entry which is preliminary data.</text>
</comment>
<evidence type="ECO:0000313" key="3">
    <source>
        <dbReference type="Proteomes" id="UP000607653"/>
    </source>
</evidence>
<evidence type="ECO:0000313" key="2">
    <source>
        <dbReference type="EMBL" id="DAD19146.1"/>
    </source>
</evidence>
<reference evidence="2 3" key="1">
    <citation type="journal article" date="2020" name="Mol. Biol. Evol.">
        <title>Distinct Expression and Methylation Patterns for Genes with Different Fates following a Single Whole-Genome Duplication in Flowering Plants.</title>
        <authorList>
            <person name="Shi T."/>
            <person name="Rahmani R.S."/>
            <person name="Gugger P.F."/>
            <person name="Wang M."/>
            <person name="Li H."/>
            <person name="Zhang Y."/>
            <person name="Li Z."/>
            <person name="Wang Q."/>
            <person name="Van de Peer Y."/>
            <person name="Marchal K."/>
            <person name="Chen J."/>
        </authorList>
    </citation>
    <scope>NUCLEOTIDE SEQUENCE [LARGE SCALE GENOMIC DNA]</scope>
    <source>
        <tissue evidence="2">Leaf</tissue>
    </source>
</reference>
<dbReference type="Proteomes" id="UP000607653">
    <property type="component" value="Unassembled WGS sequence"/>
</dbReference>
<feature type="region of interest" description="Disordered" evidence="1">
    <location>
        <begin position="1"/>
        <end position="32"/>
    </location>
</feature>
<accession>A0A822XJI4</accession>
<dbReference type="PANTHER" id="PTHR34775:SF4">
    <property type="entry name" value="TRANSMEMBRANE PROTEIN"/>
    <property type="match status" value="1"/>
</dbReference>
<proteinExistence type="predicted"/>
<evidence type="ECO:0000256" key="1">
    <source>
        <dbReference type="SAM" id="MobiDB-lite"/>
    </source>
</evidence>
<sequence>MSPQVSYEKNENEKDHNFKLVRARSPSVSKGSKNFMDPTISISFKENPSSRKKVLTERNETVRTSTLFSGGKSPLTCINLSESTEETGTKSNTIFHYQVCLDCKRKIETLREPVIADFGCNLILPPLVSEPLKSIATPKVNSSSIPGNLPLPQQLGL</sequence>